<evidence type="ECO:0000256" key="1">
    <source>
        <dbReference type="SAM" id="MobiDB-lite"/>
    </source>
</evidence>
<protein>
    <submittedName>
        <fullName evidence="3">Translation initiation factor IF-2-like</fullName>
    </submittedName>
</protein>
<name>A0A8B8SYY3_CAMFR</name>
<feature type="region of interest" description="Disordered" evidence="1">
    <location>
        <begin position="278"/>
        <end position="305"/>
    </location>
</feature>
<dbReference type="KEGG" id="cfr:116663525"/>
<feature type="compositionally biased region" description="Basic and acidic residues" evidence="1">
    <location>
        <begin position="60"/>
        <end position="74"/>
    </location>
</feature>
<keyword evidence="2" id="KW-1185">Reference proteome</keyword>
<feature type="compositionally biased region" description="Basic residues" evidence="1">
    <location>
        <begin position="108"/>
        <end position="119"/>
    </location>
</feature>
<feature type="region of interest" description="Disordered" evidence="1">
    <location>
        <begin position="215"/>
        <end position="251"/>
    </location>
</feature>
<dbReference type="RefSeq" id="XP_032335059.1">
    <property type="nucleotide sequence ID" value="XM_032479168.1"/>
</dbReference>
<accession>A0A8B8SYY3</accession>
<dbReference type="Proteomes" id="UP000694856">
    <property type="component" value="Chromosome 5"/>
</dbReference>
<reference evidence="3" key="1">
    <citation type="submission" date="2025-08" db="UniProtKB">
        <authorList>
            <consortium name="RefSeq"/>
        </authorList>
    </citation>
    <scope>IDENTIFICATION</scope>
    <source>
        <tissue evidence="3">Ear skin</tissue>
    </source>
</reference>
<proteinExistence type="predicted"/>
<gene>
    <name evidence="3" type="primary">LOC116663525</name>
</gene>
<sequence>MSRRFLQQLPNSRACIDILANPKFCASTCSIQAPCRVQGEEEGKPLYRWVIPSPNPANRSADKQNQEVREKEHPPSPPPRLTPPPRPFGMPGTAGQTPRNRSAGARAHLPRRPGSRRRPRAEGGLAVAAAAAAAGGRAQGAGGRTCARALVCVCAGPGRLGACECVCVCVCVRVCVCVCVRAGWRGRVCACLRAGPLGALGNRLQDKCCPGGSATRALPRAHPRAPPRCPWPGAPGRRSPPPKREQARKEELQRRREVHFGLVKFSFKLGFVVRPGEGSGTAIQARGAELRDRRPGRSLGVRVDPPTQLRNKLCGAIPENGTR</sequence>
<evidence type="ECO:0000313" key="3">
    <source>
        <dbReference type="RefSeq" id="XP_032335059.1"/>
    </source>
</evidence>
<dbReference type="AlphaFoldDB" id="A0A8B8SYY3"/>
<feature type="compositionally biased region" description="Pro residues" evidence="1">
    <location>
        <begin position="75"/>
        <end position="88"/>
    </location>
</feature>
<feature type="compositionally biased region" description="Basic and acidic residues" evidence="1">
    <location>
        <begin position="242"/>
        <end position="251"/>
    </location>
</feature>
<feature type="region of interest" description="Disordered" evidence="1">
    <location>
        <begin position="48"/>
        <end position="123"/>
    </location>
</feature>
<dbReference type="GeneID" id="116663525"/>
<organism evidence="2 3">
    <name type="scientific">Camelus ferus</name>
    <name type="common">Wild bactrian camel</name>
    <name type="synonym">Camelus bactrianus ferus</name>
    <dbReference type="NCBI Taxonomy" id="419612"/>
    <lineage>
        <taxon>Eukaryota</taxon>
        <taxon>Metazoa</taxon>
        <taxon>Chordata</taxon>
        <taxon>Craniata</taxon>
        <taxon>Vertebrata</taxon>
        <taxon>Euteleostomi</taxon>
        <taxon>Mammalia</taxon>
        <taxon>Eutheria</taxon>
        <taxon>Laurasiatheria</taxon>
        <taxon>Artiodactyla</taxon>
        <taxon>Tylopoda</taxon>
        <taxon>Camelidae</taxon>
        <taxon>Camelus</taxon>
    </lineage>
</organism>
<evidence type="ECO:0000313" key="2">
    <source>
        <dbReference type="Proteomes" id="UP000694856"/>
    </source>
</evidence>